<evidence type="ECO:0000313" key="10">
    <source>
        <dbReference type="EMBL" id="MTR83535.1"/>
    </source>
</evidence>
<dbReference type="EMBL" id="WNAJ01000001">
    <property type="protein sequence ID" value="MTR83535.1"/>
    <property type="molecule type" value="Genomic_DNA"/>
</dbReference>
<evidence type="ECO:0000313" key="14">
    <source>
        <dbReference type="Proteomes" id="UP000284465"/>
    </source>
</evidence>
<keyword evidence="2 8" id="KW-0812">Transmembrane</keyword>
<dbReference type="AlphaFoldDB" id="A0A173RN64"/>
<dbReference type="PANTHER" id="PTHR30518:SF2">
    <property type="entry name" value="ENDOLYTIC MUREIN TRANSGLYCOSYLASE"/>
    <property type="match status" value="1"/>
</dbReference>
<dbReference type="RefSeq" id="WP_006857919.1">
    <property type="nucleotide sequence ID" value="NZ_CABIYH010000003.1"/>
</dbReference>
<reference evidence="12 14" key="2">
    <citation type="submission" date="2018-08" db="EMBL/GenBank/DDBJ databases">
        <title>A genome reference for cultivated species of the human gut microbiota.</title>
        <authorList>
            <person name="Zou Y."/>
            <person name="Xue W."/>
            <person name="Luo G."/>
        </authorList>
    </citation>
    <scope>NUCLEOTIDE SEQUENCE [LARGE SCALE GENOMIC DNA]</scope>
    <source>
        <strain evidence="12 14">AM43-11</strain>
    </source>
</reference>
<keyword evidence="3 8" id="KW-1133">Transmembrane helix</keyword>
<dbReference type="Proteomes" id="UP000479531">
    <property type="component" value="Unassembled WGS sequence"/>
</dbReference>
<dbReference type="Proteomes" id="UP000284465">
    <property type="component" value="Unassembled WGS sequence"/>
</dbReference>
<dbReference type="Proteomes" id="UP000478483">
    <property type="component" value="Unassembled WGS sequence"/>
</dbReference>
<organism evidence="9 13">
    <name type="scientific">Roseburia intestinalis</name>
    <dbReference type="NCBI Taxonomy" id="166486"/>
    <lineage>
        <taxon>Bacteria</taxon>
        <taxon>Bacillati</taxon>
        <taxon>Bacillota</taxon>
        <taxon>Clostridia</taxon>
        <taxon>Lachnospirales</taxon>
        <taxon>Lachnospiraceae</taxon>
        <taxon>Roseburia</taxon>
    </lineage>
</organism>
<keyword evidence="5 10" id="KW-0456">Lyase</keyword>
<dbReference type="Gene3D" id="3.30.1490.480">
    <property type="entry name" value="Endolytic murein transglycosylase"/>
    <property type="match status" value="1"/>
</dbReference>
<name>A0A173RN64_9FIRM</name>
<dbReference type="EMBL" id="CYXZ01000003">
    <property type="protein sequence ID" value="CUM78618.1"/>
    <property type="molecule type" value="Genomic_DNA"/>
</dbReference>
<proteinExistence type="predicted"/>
<feature type="compositionally biased region" description="Acidic residues" evidence="7">
    <location>
        <begin position="148"/>
        <end position="164"/>
    </location>
</feature>
<dbReference type="OrthoDB" id="9810667at2"/>
<evidence type="ECO:0000313" key="12">
    <source>
        <dbReference type="EMBL" id="RHA70151.1"/>
    </source>
</evidence>
<keyword evidence="1" id="KW-1003">Cell membrane</keyword>
<evidence type="ECO:0000313" key="15">
    <source>
        <dbReference type="Proteomes" id="UP000478483"/>
    </source>
</evidence>
<keyword evidence="6" id="KW-0961">Cell wall biogenesis/degradation</keyword>
<evidence type="ECO:0000256" key="8">
    <source>
        <dbReference type="SAM" id="Phobius"/>
    </source>
</evidence>
<dbReference type="PANTHER" id="PTHR30518">
    <property type="entry name" value="ENDOLYTIC MUREIN TRANSGLYCOSYLASE"/>
    <property type="match status" value="1"/>
</dbReference>
<reference evidence="11 16" key="4">
    <citation type="submission" date="2019-10" db="EMBL/GenBank/DDBJ databases">
        <title>Roseburia spp. ameliorate alcoholic fatty liver via restoration of gut barrier function.</title>
        <authorList>
            <person name="Seo B."/>
            <person name="Ko G."/>
        </authorList>
    </citation>
    <scope>NUCLEOTIDE SEQUENCE [LARGE SCALE GENOMIC DNA]</scope>
    <source>
        <strain evidence="11 16">SNUG30017</strain>
    </source>
</reference>
<evidence type="ECO:0000256" key="2">
    <source>
        <dbReference type="ARBA" id="ARBA00022692"/>
    </source>
</evidence>
<dbReference type="InterPro" id="IPR003770">
    <property type="entry name" value="MLTG-like"/>
</dbReference>
<accession>A0A173RN64</accession>
<evidence type="ECO:0000313" key="11">
    <source>
        <dbReference type="EMBL" id="MVQ44381.1"/>
    </source>
</evidence>
<evidence type="ECO:0000313" key="16">
    <source>
        <dbReference type="Proteomes" id="UP000479531"/>
    </source>
</evidence>
<evidence type="ECO:0000256" key="3">
    <source>
        <dbReference type="ARBA" id="ARBA00022989"/>
    </source>
</evidence>
<evidence type="ECO:0000256" key="7">
    <source>
        <dbReference type="SAM" id="MobiDB-lite"/>
    </source>
</evidence>
<gene>
    <name evidence="12" type="ORF">DW927_00345</name>
    <name evidence="9" type="ORF">ERS852572_00465</name>
    <name evidence="11" type="ORF">GCK47_01310</name>
    <name evidence="10" type="ORF">GMD50_00395</name>
</gene>
<dbReference type="EMBL" id="WGGT01000001">
    <property type="protein sequence ID" value="MVQ44381.1"/>
    <property type="molecule type" value="Genomic_DNA"/>
</dbReference>
<reference evidence="9 13" key="1">
    <citation type="submission" date="2015-09" db="EMBL/GenBank/DDBJ databases">
        <authorList>
            <consortium name="Pathogen Informatics"/>
        </authorList>
    </citation>
    <scope>NUCLEOTIDE SEQUENCE [LARGE SCALE GENOMIC DNA]</scope>
    <source>
        <strain evidence="9 13">2789STDY5834960</strain>
    </source>
</reference>
<evidence type="ECO:0000313" key="9">
    <source>
        <dbReference type="EMBL" id="CUM78618.1"/>
    </source>
</evidence>
<dbReference type="STRING" id="166486.ERS852572_00465"/>
<dbReference type="EMBL" id="QSFP01000001">
    <property type="protein sequence ID" value="RHA70151.1"/>
    <property type="molecule type" value="Genomic_DNA"/>
</dbReference>
<dbReference type="GO" id="GO:0016829">
    <property type="term" value="F:lyase activity"/>
    <property type="evidence" value="ECO:0007669"/>
    <property type="project" value="UniProtKB-KW"/>
</dbReference>
<keyword evidence="4 8" id="KW-0472">Membrane</keyword>
<sequence length="170" mass="18566">MKLNKLVLKFVSISFSILVMLLVVIGLIKLGSFCYDFGYRVFTEGPVEEKPGTDVTVDVTGDLSEYQIGKLLKKEGLIRDANLFYVQLRMSAYHGKLKTGTYTLNTSMTAKDMMVVMAAESEESTESTESTEQRTDLDSSDGTSSDDTGADDAGEEGQNTDENEQAGAVE</sequence>
<evidence type="ECO:0000256" key="4">
    <source>
        <dbReference type="ARBA" id="ARBA00023136"/>
    </source>
</evidence>
<evidence type="ECO:0000256" key="5">
    <source>
        <dbReference type="ARBA" id="ARBA00023239"/>
    </source>
</evidence>
<protein>
    <submittedName>
        <fullName evidence="10">Aminodeoxychorismate lyase</fullName>
    </submittedName>
    <submittedName>
        <fullName evidence="9">YceG-like family</fullName>
    </submittedName>
</protein>
<dbReference type="PaxDb" id="166486-ERS852572_00465"/>
<evidence type="ECO:0000256" key="1">
    <source>
        <dbReference type="ARBA" id="ARBA00022475"/>
    </source>
</evidence>
<dbReference type="Proteomes" id="UP000095350">
    <property type="component" value="Unassembled WGS sequence"/>
</dbReference>
<evidence type="ECO:0000313" key="13">
    <source>
        <dbReference type="Proteomes" id="UP000095350"/>
    </source>
</evidence>
<dbReference type="GO" id="GO:0071555">
    <property type="term" value="P:cell wall organization"/>
    <property type="evidence" value="ECO:0007669"/>
    <property type="project" value="UniProtKB-KW"/>
</dbReference>
<reference evidence="10 15" key="3">
    <citation type="journal article" date="2019" name="Nat. Med.">
        <title>A library of human gut bacterial isolates paired with longitudinal multiomics data enables mechanistic microbiome research.</title>
        <authorList>
            <person name="Poyet M."/>
            <person name="Groussin M."/>
            <person name="Gibbons S.M."/>
            <person name="Avila-Pacheco J."/>
            <person name="Jiang X."/>
            <person name="Kearney S.M."/>
            <person name="Perrotta A.R."/>
            <person name="Berdy B."/>
            <person name="Zhao S."/>
            <person name="Lieberman T.D."/>
            <person name="Swanson P.K."/>
            <person name="Smith M."/>
            <person name="Roesemann S."/>
            <person name="Alexander J.E."/>
            <person name="Rich S.A."/>
            <person name="Livny J."/>
            <person name="Vlamakis H."/>
            <person name="Clish C."/>
            <person name="Bullock K."/>
            <person name="Deik A."/>
            <person name="Scott J."/>
            <person name="Pierce K.A."/>
            <person name="Xavier R.J."/>
            <person name="Alm E.J."/>
        </authorList>
    </citation>
    <scope>NUCLEOTIDE SEQUENCE [LARGE SCALE GENOMIC DNA]</scope>
    <source>
        <strain evidence="10 15">BIOML-A1</strain>
    </source>
</reference>
<feature type="region of interest" description="Disordered" evidence="7">
    <location>
        <begin position="118"/>
        <end position="170"/>
    </location>
</feature>
<dbReference type="GeneID" id="61434271"/>
<evidence type="ECO:0000256" key="6">
    <source>
        <dbReference type="ARBA" id="ARBA00023316"/>
    </source>
</evidence>
<feature type="transmembrane region" description="Helical" evidence="8">
    <location>
        <begin position="6"/>
        <end position="28"/>
    </location>
</feature>